<keyword evidence="4" id="KW-0285">Flavoprotein</keyword>
<name>A0A381PTV2_9ZZZZ</name>
<keyword evidence="5" id="KW-0274">FAD</keyword>
<organism evidence="7">
    <name type="scientific">marine metagenome</name>
    <dbReference type="NCBI Taxonomy" id="408172"/>
    <lineage>
        <taxon>unclassified sequences</taxon>
        <taxon>metagenomes</taxon>
        <taxon>ecological metagenomes</taxon>
    </lineage>
</organism>
<reference evidence="7" key="1">
    <citation type="submission" date="2018-05" db="EMBL/GenBank/DDBJ databases">
        <authorList>
            <person name="Lanie J.A."/>
            <person name="Ng W.-L."/>
            <person name="Kazmierczak K.M."/>
            <person name="Andrzejewski T.M."/>
            <person name="Davidsen T.M."/>
            <person name="Wayne K.J."/>
            <person name="Tettelin H."/>
            <person name="Glass J.I."/>
            <person name="Rusch D."/>
            <person name="Podicherti R."/>
            <person name="Tsui H.-C.T."/>
            <person name="Winkler M.E."/>
        </authorList>
    </citation>
    <scope>NUCLEOTIDE SEQUENCE</scope>
</reference>
<evidence type="ECO:0000256" key="2">
    <source>
        <dbReference type="ARBA" id="ARBA00004777"/>
    </source>
</evidence>
<accession>A0A381PTV2</accession>
<dbReference type="GO" id="GO:0035999">
    <property type="term" value="P:tetrahydrofolate interconversion"/>
    <property type="evidence" value="ECO:0007669"/>
    <property type="project" value="UniProtKB-UniPathway"/>
</dbReference>
<dbReference type="InterPro" id="IPR029041">
    <property type="entry name" value="FAD-linked_oxidoreductase-like"/>
</dbReference>
<gene>
    <name evidence="7" type="ORF">METZ01_LOCUS23345</name>
</gene>
<dbReference type="CDD" id="cd00537">
    <property type="entry name" value="MTHFR"/>
    <property type="match status" value="1"/>
</dbReference>
<dbReference type="AlphaFoldDB" id="A0A381PTV2"/>
<evidence type="ECO:0000256" key="3">
    <source>
        <dbReference type="ARBA" id="ARBA00006743"/>
    </source>
</evidence>
<comment type="pathway">
    <text evidence="2">One-carbon metabolism; tetrahydrofolate interconversion.</text>
</comment>
<dbReference type="InterPro" id="IPR003171">
    <property type="entry name" value="Mehydrof_redctse-like"/>
</dbReference>
<keyword evidence="6" id="KW-0560">Oxidoreductase</keyword>
<dbReference type="PANTHER" id="PTHR45754">
    <property type="entry name" value="METHYLENETETRAHYDROFOLATE REDUCTASE"/>
    <property type="match status" value="1"/>
</dbReference>
<sequence length="278" mass="31705">MKKCRISLEFFPPDTTDKLNQLIEQAKFFAGFKPRFVSVTYGADGSTQDRTHRAIDILKNELNLHIVPHLTCVGSTKEEIQSIANTYWLKGFTSVVALRGDKPDGYLAKDDQSSHYHFALDLTIALKQLHDFTIYTAGYPEVHPEAPSRKFDLDNLKQKTEAGAWEVLTQFFYNNDHFYRYRDECQKIGITGQITPGILPISNFKTISSFATKCGSEIPKEYSDQFSSLNDQSSMSDLGAELAIKQIEDLRSNGVRKFHLYTLNRKKIIETVIRQAFD</sequence>
<dbReference type="GO" id="GO:0005829">
    <property type="term" value="C:cytosol"/>
    <property type="evidence" value="ECO:0007669"/>
    <property type="project" value="TreeGrafter"/>
</dbReference>
<proteinExistence type="inferred from homology"/>
<comment type="similarity">
    <text evidence="3">Belongs to the methylenetetrahydrofolate reductase family.</text>
</comment>
<dbReference type="GO" id="GO:0009086">
    <property type="term" value="P:methionine biosynthetic process"/>
    <property type="evidence" value="ECO:0007669"/>
    <property type="project" value="TreeGrafter"/>
</dbReference>
<dbReference type="Gene3D" id="3.20.20.220">
    <property type="match status" value="1"/>
</dbReference>
<evidence type="ECO:0000256" key="6">
    <source>
        <dbReference type="ARBA" id="ARBA00023002"/>
    </source>
</evidence>
<comment type="cofactor">
    <cofactor evidence="1">
        <name>FAD</name>
        <dbReference type="ChEBI" id="CHEBI:57692"/>
    </cofactor>
</comment>
<evidence type="ECO:0000313" key="7">
    <source>
        <dbReference type="EMBL" id="SUZ70491.1"/>
    </source>
</evidence>
<evidence type="ECO:0000256" key="5">
    <source>
        <dbReference type="ARBA" id="ARBA00022827"/>
    </source>
</evidence>
<dbReference type="SUPFAM" id="SSF51730">
    <property type="entry name" value="FAD-linked oxidoreductase"/>
    <property type="match status" value="1"/>
</dbReference>
<dbReference type="EMBL" id="UINC01001093">
    <property type="protein sequence ID" value="SUZ70491.1"/>
    <property type="molecule type" value="Genomic_DNA"/>
</dbReference>
<dbReference type="UniPathway" id="UPA00193"/>
<dbReference type="GO" id="GO:0071949">
    <property type="term" value="F:FAD binding"/>
    <property type="evidence" value="ECO:0007669"/>
    <property type="project" value="TreeGrafter"/>
</dbReference>
<dbReference type="GO" id="GO:0004489">
    <property type="term" value="F:methylenetetrahydrofolate reductase [NAD(P)H] activity"/>
    <property type="evidence" value="ECO:0007669"/>
    <property type="project" value="InterPro"/>
</dbReference>
<dbReference type="PANTHER" id="PTHR45754:SF3">
    <property type="entry name" value="METHYLENETETRAHYDROFOLATE REDUCTASE (NADPH)"/>
    <property type="match status" value="1"/>
</dbReference>
<evidence type="ECO:0000256" key="4">
    <source>
        <dbReference type="ARBA" id="ARBA00022630"/>
    </source>
</evidence>
<dbReference type="Pfam" id="PF02219">
    <property type="entry name" value="MTHFR"/>
    <property type="match status" value="1"/>
</dbReference>
<evidence type="ECO:0000256" key="1">
    <source>
        <dbReference type="ARBA" id="ARBA00001974"/>
    </source>
</evidence>
<protein>
    <submittedName>
        <fullName evidence="7">Uncharacterized protein</fullName>
    </submittedName>
</protein>